<dbReference type="InterPro" id="IPR023302">
    <property type="entry name" value="Pept_S9A_N"/>
</dbReference>
<evidence type="ECO:0000256" key="1">
    <source>
        <dbReference type="ARBA" id="ARBA00022670"/>
    </source>
</evidence>
<reference evidence="6 7" key="1">
    <citation type="submission" date="2019-05" db="EMBL/GenBank/DDBJ databases">
        <authorList>
            <person name="Qu J.-H."/>
        </authorList>
    </citation>
    <scope>NUCLEOTIDE SEQUENCE [LARGE SCALE GENOMIC DNA]</scope>
    <source>
        <strain evidence="6 7">NS28</strain>
    </source>
</reference>
<dbReference type="Proteomes" id="UP000323994">
    <property type="component" value="Unassembled WGS sequence"/>
</dbReference>
<dbReference type="Pfam" id="PF02897">
    <property type="entry name" value="Peptidase_S9_N"/>
    <property type="match status" value="1"/>
</dbReference>
<dbReference type="InterPro" id="IPR029058">
    <property type="entry name" value="AB_hydrolase_fold"/>
</dbReference>
<keyword evidence="2" id="KW-0378">Hydrolase</keyword>
<evidence type="ECO:0000259" key="5">
    <source>
        <dbReference type="Pfam" id="PF02897"/>
    </source>
</evidence>
<evidence type="ECO:0000256" key="3">
    <source>
        <dbReference type="ARBA" id="ARBA00022825"/>
    </source>
</evidence>
<dbReference type="PRINTS" id="PR00862">
    <property type="entry name" value="PROLIGOPTASE"/>
</dbReference>
<keyword evidence="1" id="KW-0645">Protease</keyword>
<dbReference type="GO" id="GO:0006508">
    <property type="term" value="P:proteolysis"/>
    <property type="evidence" value="ECO:0007669"/>
    <property type="project" value="UniProtKB-KW"/>
</dbReference>
<sequence>MKSNYQLLYVLPVLFAALGICQRDTQKLRIPKQYSAEQLRNNVNVFGSGFNADESGVLLSSNVTGIYNVYQINMADSVSMPLTESGKESFFSVDYLPGQDAFIYSADNNGDENNHLYLSKKGSTRPKDITPWPGSKNNFFGWSEDKKAMYVVSNKRDPKVFDLWKLDTLQWEPVLLFKNDQAYNISSVSKSERYIALGKSITTDKEDLYLFDRTDKSIKAISNDHEAVWYASGFEKNDSTLYYITNDEAEFAYLVRYNIASGKGQKMFETQWDVVGFGLSENEKYHTIYINEDGKNKVLLFDHATIKPVSFPDIKGGEIQDVAISRSEKNFLLTVGSSTSPSNLYVYNAEAKNVKQLTSTLNKAVDQQDLVPAEVVRFTSFDGRKIPAIYYKPLQADKDHPVPALVWVHGGPGGQSRTDFSNSIQFLVNHGYAVLAVNNRGSSGYGKEFYKLDNKDHGYGDLKDCIWGKKWLSQQAYIDSNAIGILGGSYGGNMVLNALSLHPDEFKVGVNLFGVANWLRTLRSIPPYWESAKKALYDEMGDPDSKDSVMLKNTSPLYNYTKIKKPLIVFQGSNDVRVLQIESDEIVAGVKKNGVPVEYVLYPDEGHGFVKKKNQITTDSRTLVFLDKYLKSGEKKQVAK</sequence>
<evidence type="ECO:0000313" key="7">
    <source>
        <dbReference type="Proteomes" id="UP000323994"/>
    </source>
</evidence>
<dbReference type="GO" id="GO:0004252">
    <property type="term" value="F:serine-type endopeptidase activity"/>
    <property type="evidence" value="ECO:0007669"/>
    <property type="project" value="InterPro"/>
</dbReference>
<dbReference type="SUPFAM" id="SSF82171">
    <property type="entry name" value="DPP6 N-terminal domain-like"/>
    <property type="match status" value="1"/>
</dbReference>
<dbReference type="Gene3D" id="2.130.10.120">
    <property type="entry name" value="Prolyl oligopeptidase, N-terminal domain"/>
    <property type="match status" value="1"/>
</dbReference>
<feature type="domain" description="Peptidase S9A N-terminal" evidence="5">
    <location>
        <begin position="99"/>
        <end position="358"/>
    </location>
</feature>
<dbReference type="SUPFAM" id="SSF53474">
    <property type="entry name" value="alpha/beta-Hydrolases"/>
    <property type="match status" value="1"/>
</dbReference>
<proteinExistence type="predicted"/>
<dbReference type="RefSeq" id="WP_139013366.1">
    <property type="nucleotide sequence ID" value="NZ_VBSN01000049.1"/>
</dbReference>
<keyword evidence="7" id="KW-1185">Reference proteome</keyword>
<organism evidence="6 7">
    <name type="scientific">Dyadobacter flavalbus</name>
    <dbReference type="NCBI Taxonomy" id="2579942"/>
    <lineage>
        <taxon>Bacteria</taxon>
        <taxon>Pseudomonadati</taxon>
        <taxon>Bacteroidota</taxon>
        <taxon>Cytophagia</taxon>
        <taxon>Cytophagales</taxon>
        <taxon>Spirosomataceae</taxon>
        <taxon>Dyadobacter</taxon>
    </lineage>
</organism>
<dbReference type="InterPro" id="IPR002470">
    <property type="entry name" value="Peptidase_S9A"/>
</dbReference>
<dbReference type="Pfam" id="PF00326">
    <property type="entry name" value="Peptidase_S9"/>
    <property type="match status" value="1"/>
</dbReference>
<feature type="domain" description="Peptidase S9 prolyl oligopeptidase catalytic" evidence="4">
    <location>
        <begin position="419"/>
        <end position="632"/>
    </location>
</feature>
<dbReference type="PANTHER" id="PTHR42776:SF27">
    <property type="entry name" value="DIPEPTIDYL PEPTIDASE FAMILY MEMBER 6"/>
    <property type="match status" value="1"/>
</dbReference>
<evidence type="ECO:0000256" key="2">
    <source>
        <dbReference type="ARBA" id="ARBA00022801"/>
    </source>
</evidence>
<accession>A0A5M8QUQ7</accession>
<evidence type="ECO:0000259" key="4">
    <source>
        <dbReference type="Pfam" id="PF00326"/>
    </source>
</evidence>
<dbReference type="InterPro" id="IPR001375">
    <property type="entry name" value="Peptidase_S9_cat"/>
</dbReference>
<protein>
    <submittedName>
        <fullName evidence="6">S9 family peptidase</fullName>
    </submittedName>
</protein>
<comment type="caution">
    <text evidence="6">The sequence shown here is derived from an EMBL/GenBank/DDBJ whole genome shotgun (WGS) entry which is preliminary data.</text>
</comment>
<name>A0A5M8QUQ7_9BACT</name>
<evidence type="ECO:0000313" key="6">
    <source>
        <dbReference type="EMBL" id="KAA6438564.1"/>
    </source>
</evidence>
<dbReference type="OrthoDB" id="9812921at2"/>
<keyword evidence="3" id="KW-0720">Serine protease</keyword>
<dbReference type="EMBL" id="VBSN01000049">
    <property type="protein sequence ID" value="KAA6438564.1"/>
    <property type="molecule type" value="Genomic_DNA"/>
</dbReference>
<dbReference type="Gene3D" id="3.40.50.1820">
    <property type="entry name" value="alpha/beta hydrolase"/>
    <property type="match status" value="1"/>
</dbReference>
<dbReference type="AlphaFoldDB" id="A0A5M8QUQ7"/>
<gene>
    <name evidence="6" type="ORF">FEM33_17960</name>
</gene>
<dbReference type="PANTHER" id="PTHR42776">
    <property type="entry name" value="SERINE PEPTIDASE S9 FAMILY MEMBER"/>
    <property type="match status" value="1"/>
</dbReference>